<reference evidence="3 4" key="1">
    <citation type="submission" date="2016-02" db="EMBL/GenBank/DDBJ databases">
        <title>Genome analysis of coral dinoflagellate symbionts highlights evolutionary adaptations to a symbiotic lifestyle.</title>
        <authorList>
            <person name="Aranda M."/>
            <person name="Li Y."/>
            <person name="Liew Y.J."/>
            <person name="Baumgarten S."/>
            <person name="Simakov O."/>
            <person name="Wilson M."/>
            <person name="Piel J."/>
            <person name="Ashoor H."/>
            <person name="Bougouffa S."/>
            <person name="Bajic V.B."/>
            <person name="Ryu T."/>
            <person name="Ravasi T."/>
            <person name="Bayer T."/>
            <person name="Micklem G."/>
            <person name="Kim H."/>
            <person name="Bhak J."/>
            <person name="Lajeunesse T.C."/>
            <person name="Voolstra C.R."/>
        </authorList>
    </citation>
    <scope>NUCLEOTIDE SEQUENCE [LARGE SCALE GENOMIC DNA]</scope>
    <source>
        <strain evidence="3 4">CCMP2467</strain>
    </source>
</reference>
<feature type="region of interest" description="Disordered" evidence="2">
    <location>
        <begin position="411"/>
        <end position="441"/>
    </location>
</feature>
<dbReference type="Pfam" id="PF12796">
    <property type="entry name" value="Ank_2"/>
    <property type="match status" value="1"/>
</dbReference>
<name>A0A1Q9C000_SYMMI</name>
<evidence type="ECO:0000256" key="1">
    <source>
        <dbReference type="SAM" id="Coils"/>
    </source>
</evidence>
<feature type="coiled-coil region" evidence="1">
    <location>
        <begin position="442"/>
        <end position="511"/>
    </location>
</feature>
<accession>A0A1Q9C000</accession>
<evidence type="ECO:0000313" key="4">
    <source>
        <dbReference type="Proteomes" id="UP000186817"/>
    </source>
</evidence>
<feature type="compositionally biased region" description="Polar residues" evidence="2">
    <location>
        <begin position="417"/>
        <end position="430"/>
    </location>
</feature>
<dbReference type="SUPFAM" id="SSF48403">
    <property type="entry name" value="Ankyrin repeat"/>
    <property type="match status" value="1"/>
</dbReference>
<feature type="region of interest" description="Disordered" evidence="2">
    <location>
        <begin position="1"/>
        <end position="61"/>
    </location>
</feature>
<evidence type="ECO:0000313" key="3">
    <source>
        <dbReference type="EMBL" id="OLP76252.1"/>
    </source>
</evidence>
<gene>
    <name evidence="3" type="primary">ANKK1</name>
    <name evidence="3" type="ORF">AK812_SmicGene43838</name>
</gene>
<keyword evidence="3" id="KW-0418">Kinase</keyword>
<comment type="caution">
    <text evidence="3">The sequence shown here is derived from an EMBL/GenBank/DDBJ whole genome shotgun (WGS) entry which is preliminary data.</text>
</comment>
<organism evidence="3 4">
    <name type="scientific">Symbiodinium microadriaticum</name>
    <name type="common">Dinoflagellate</name>
    <name type="synonym">Zooxanthella microadriatica</name>
    <dbReference type="NCBI Taxonomy" id="2951"/>
    <lineage>
        <taxon>Eukaryota</taxon>
        <taxon>Sar</taxon>
        <taxon>Alveolata</taxon>
        <taxon>Dinophyceae</taxon>
        <taxon>Suessiales</taxon>
        <taxon>Symbiodiniaceae</taxon>
        <taxon>Symbiodinium</taxon>
    </lineage>
</organism>
<dbReference type="PANTHER" id="PTHR24133:SF40">
    <property type="entry name" value="ANKYRIN REPEAT DOMAIN 44"/>
    <property type="match status" value="1"/>
</dbReference>
<keyword evidence="3" id="KW-0808">Transferase</keyword>
<dbReference type="SMART" id="SM00248">
    <property type="entry name" value="ANK"/>
    <property type="match status" value="4"/>
</dbReference>
<dbReference type="PROSITE" id="PS50297">
    <property type="entry name" value="ANK_REP_REGION"/>
    <property type="match status" value="1"/>
</dbReference>
<dbReference type="PANTHER" id="PTHR24133">
    <property type="entry name" value="ANKYRIN DOMAIN-CONTAINING"/>
    <property type="match status" value="1"/>
</dbReference>
<evidence type="ECO:0000256" key="2">
    <source>
        <dbReference type="SAM" id="MobiDB-lite"/>
    </source>
</evidence>
<dbReference type="AlphaFoldDB" id="A0A1Q9C000"/>
<dbReference type="Pfam" id="PF00023">
    <property type="entry name" value="Ank"/>
    <property type="match status" value="1"/>
</dbReference>
<dbReference type="OrthoDB" id="539213at2759"/>
<dbReference type="Proteomes" id="UP000186817">
    <property type="component" value="Unassembled WGS sequence"/>
</dbReference>
<sequence>MWNRESEEVPVEESPLTAARRNVLQRQDSPQPTEKAARSFWSLLGRKGAKTSHAKTRAERRAERWERHRNFERVRFEVGDGEDPEEADTKNALGSTAYLESLRMQRMVNSAQNFQPRSRQQISPIAKHAKGAVQKQDLAMEDVTEKALNLEHWFDSGLHLGEVLQPKKMPPAGYEVAAWSEHVPFLKHLRTGVVLWPVRFNLLPFFEALEGQMAYRRLVTVYHYTTGSGFNRIVARFDTGTSDFPAAYDFAEELWDRLVEDAQGLEAHGADIPDDAFVAIKDPPDIFTDREKLCRAACRLPDGHGRVLPLSRVSYCIALHVPEDRILSNRQWKSTVFVAAPGSVDDDDFQSLSTGTSTTGEDSKLRWLGFIGDSSKNSRKQQEKLLAEVKVLGLLDGLVDPETGDVLQDEQAKAANDGNSRRSSITSAGSVPTHDGEDDQEKKMVEERIAFLEKELQRCERKQRKASADTGGPLAFFDLDPERIKRLSNIHQRLTDDLSQARAHLRSLDDEETRSSRRREALLQAVTDGKASSAGAVKAKRHGPQFSEFAADTRDTICHMGDEYKDLKGDILRDMLGGSVTAARTWLESKGDPDTYHAGTGWTPLLMAVSTGNMELVELLISYRASLTLPAKGSGETCVHLAVYKTTSEMLHKVLDVHGPATKEVRNDGSTALSLAVEKAPARVKNEFIRALLEKHSDPNVKRKDGWTPLGLAVRSNLRHATKSMVAAHGAILTIVPDTKPPLTLWELAAPHKDLQKVIRMKLPSKDLSEIEKRWPGTLLQMVDDD</sequence>
<proteinExistence type="predicted"/>
<dbReference type="InterPro" id="IPR052391">
    <property type="entry name" value="E3_Ligase-Neurotoxin"/>
</dbReference>
<keyword evidence="4" id="KW-1185">Reference proteome</keyword>
<dbReference type="EMBL" id="LSRX01002086">
    <property type="protein sequence ID" value="OLP76252.1"/>
    <property type="molecule type" value="Genomic_DNA"/>
</dbReference>
<dbReference type="PROSITE" id="PS50088">
    <property type="entry name" value="ANK_REPEAT"/>
    <property type="match status" value="1"/>
</dbReference>
<dbReference type="Gene3D" id="1.25.40.20">
    <property type="entry name" value="Ankyrin repeat-containing domain"/>
    <property type="match status" value="1"/>
</dbReference>
<dbReference type="InterPro" id="IPR036770">
    <property type="entry name" value="Ankyrin_rpt-contain_sf"/>
</dbReference>
<keyword evidence="1" id="KW-0175">Coiled coil</keyword>
<dbReference type="InterPro" id="IPR002110">
    <property type="entry name" value="Ankyrin_rpt"/>
</dbReference>
<dbReference type="GO" id="GO:0016301">
    <property type="term" value="F:kinase activity"/>
    <property type="evidence" value="ECO:0007669"/>
    <property type="project" value="UniProtKB-KW"/>
</dbReference>
<protein>
    <submittedName>
        <fullName evidence="3">Ankyrin repeat and protein kinase domain-containing protein 1</fullName>
    </submittedName>
</protein>